<evidence type="ECO:0000313" key="1">
    <source>
        <dbReference type="EMBL" id="GMQ64029.1"/>
    </source>
</evidence>
<comment type="caution">
    <text evidence="1">The sequence shown here is derived from an EMBL/GenBank/DDBJ whole genome shotgun (WGS) entry which is preliminary data.</text>
</comment>
<reference evidence="1" key="1">
    <citation type="submission" date="2023-09" db="EMBL/GenBank/DDBJ databases">
        <title>Vallitalea sediminicola and Vallitalea maricola sp. nov., anaerobic bacteria isolated from marine sediment.</title>
        <authorList>
            <person name="Hirano S."/>
            <person name="Maeda A."/>
            <person name="Terahara T."/>
            <person name="Mori K."/>
            <person name="Hamada M."/>
            <person name="Matsumoto R."/>
            <person name="Kobayashi T."/>
        </authorList>
    </citation>
    <scope>NUCLEOTIDE SEQUENCE</scope>
    <source>
        <strain evidence="1">AN17-2</strain>
    </source>
</reference>
<evidence type="ECO:0000313" key="2">
    <source>
        <dbReference type="Proteomes" id="UP001374599"/>
    </source>
</evidence>
<organism evidence="1 2">
    <name type="scientific">Vallitalea maricola</name>
    <dbReference type="NCBI Taxonomy" id="3074433"/>
    <lineage>
        <taxon>Bacteria</taxon>
        <taxon>Bacillati</taxon>
        <taxon>Bacillota</taxon>
        <taxon>Clostridia</taxon>
        <taxon>Lachnospirales</taxon>
        <taxon>Vallitaleaceae</taxon>
        <taxon>Vallitalea</taxon>
    </lineage>
</organism>
<dbReference type="Proteomes" id="UP001374599">
    <property type="component" value="Unassembled WGS sequence"/>
</dbReference>
<protein>
    <submittedName>
        <fullName evidence="1">Fructoselysine 6-kinase</fullName>
    </submittedName>
</protein>
<gene>
    <name evidence="1" type="ORF">AN2V17_32660</name>
</gene>
<name>A0ACB5UNB2_9FIRM</name>
<dbReference type="EMBL" id="BTPU01000060">
    <property type="protein sequence ID" value="GMQ64029.1"/>
    <property type="molecule type" value="Genomic_DNA"/>
</dbReference>
<keyword evidence="2" id="KW-1185">Reference proteome</keyword>
<sequence>MIRVIGLGDNVVDKYINTKIMYPGGNALNFAVYANILGIEASYIGVFGDDNAAKHVYQTSKSLGIKLDHCRFYKGENGYSKVKLEKGDRVFVDSNKGGVSAKYPLTLSGVDLSYISEFHMVHTSCFSFIEKELAILRQYSKFISMDFSNRYTNEYLKECCKYIDCASISCSKMKDEDIITLMKDIISYGCKHIVIATRGARGALVLVDGKLYEQSPCLIDAVDTMGAGDSFITAFLTGYINDMKETVDFSVESGNKGLTKVEEYKDVVIRANLYKAAIFSSKICSCNGAFGFGKSYKE</sequence>
<proteinExistence type="predicted"/>
<accession>A0ACB5UNB2</accession>